<gene>
    <name evidence="7" type="ORF">TrRE_jg6768</name>
</gene>
<name>A0A9W7AL14_9STRA</name>
<evidence type="ECO:0000256" key="1">
    <source>
        <dbReference type="ARBA" id="ARBA00004141"/>
    </source>
</evidence>
<feature type="transmembrane region" description="Helical" evidence="6">
    <location>
        <begin position="61"/>
        <end position="82"/>
    </location>
</feature>
<dbReference type="GO" id="GO:0016020">
    <property type="term" value="C:membrane"/>
    <property type="evidence" value="ECO:0007669"/>
    <property type="project" value="UniProtKB-SubCell"/>
</dbReference>
<dbReference type="AlphaFoldDB" id="A0A9W7AL14"/>
<dbReference type="Gene3D" id="1.20.1250.20">
    <property type="entry name" value="MFS general substrate transporter like domains"/>
    <property type="match status" value="1"/>
</dbReference>
<comment type="caution">
    <text evidence="7">The sequence shown here is derived from an EMBL/GenBank/DDBJ whole genome shotgun (WGS) entry which is preliminary data.</text>
</comment>
<reference evidence="7" key="1">
    <citation type="submission" date="2022-07" db="EMBL/GenBank/DDBJ databases">
        <title>Genome analysis of Parmales, a sister group of diatoms, reveals the evolutionary specialization of diatoms from phago-mixotrophs to photoautotrophs.</title>
        <authorList>
            <person name="Ban H."/>
            <person name="Sato S."/>
            <person name="Yoshikawa S."/>
            <person name="Kazumasa Y."/>
            <person name="Nakamura Y."/>
            <person name="Ichinomiya M."/>
            <person name="Saitoh K."/>
            <person name="Sato N."/>
            <person name="Blanc-Mathieu R."/>
            <person name="Endo H."/>
            <person name="Kuwata A."/>
            <person name="Ogata H."/>
        </authorList>
    </citation>
    <scope>NUCLEOTIDE SEQUENCE</scope>
</reference>
<feature type="transmembrane region" description="Helical" evidence="6">
    <location>
        <begin position="161"/>
        <end position="177"/>
    </location>
</feature>
<evidence type="ECO:0000256" key="3">
    <source>
        <dbReference type="ARBA" id="ARBA00022692"/>
    </source>
</evidence>
<evidence type="ECO:0000256" key="2">
    <source>
        <dbReference type="ARBA" id="ARBA00022448"/>
    </source>
</evidence>
<dbReference type="GO" id="GO:0022857">
    <property type="term" value="F:transmembrane transporter activity"/>
    <property type="evidence" value="ECO:0007669"/>
    <property type="project" value="InterPro"/>
</dbReference>
<dbReference type="SUPFAM" id="SSF103473">
    <property type="entry name" value="MFS general substrate transporter"/>
    <property type="match status" value="1"/>
</dbReference>
<accession>A0A9W7AL14</accession>
<dbReference type="PANTHER" id="PTHR23504">
    <property type="entry name" value="MAJOR FACILITATOR SUPERFAMILY DOMAIN-CONTAINING PROTEIN 10"/>
    <property type="match status" value="1"/>
</dbReference>
<dbReference type="PANTHER" id="PTHR23504:SF31">
    <property type="entry name" value="MAJOR FACILITATOR SUPERFAMILY DOMAIN-CONTAINING PROTEIN 10"/>
    <property type="match status" value="1"/>
</dbReference>
<evidence type="ECO:0000313" key="8">
    <source>
        <dbReference type="Proteomes" id="UP001165082"/>
    </source>
</evidence>
<dbReference type="InterPro" id="IPR036259">
    <property type="entry name" value="MFS_trans_sf"/>
</dbReference>
<evidence type="ECO:0000256" key="4">
    <source>
        <dbReference type="ARBA" id="ARBA00022989"/>
    </source>
</evidence>
<evidence type="ECO:0008006" key="9">
    <source>
        <dbReference type="Google" id="ProtNLM"/>
    </source>
</evidence>
<keyword evidence="4 6" id="KW-1133">Transmembrane helix</keyword>
<evidence type="ECO:0000313" key="7">
    <source>
        <dbReference type="EMBL" id="GMH71835.1"/>
    </source>
</evidence>
<feature type="transmembrane region" description="Helical" evidence="6">
    <location>
        <begin position="189"/>
        <end position="207"/>
    </location>
</feature>
<keyword evidence="8" id="KW-1185">Reference proteome</keyword>
<feature type="transmembrane region" description="Helical" evidence="6">
    <location>
        <begin position="94"/>
        <end position="114"/>
    </location>
</feature>
<keyword evidence="2" id="KW-0813">Transport</keyword>
<dbReference type="InterPro" id="IPR011701">
    <property type="entry name" value="MFS"/>
</dbReference>
<keyword evidence="3 6" id="KW-0812">Transmembrane</keyword>
<dbReference type="Proteomes" id="UP001165082">
    <property type="component" value="Unassembled WGS sequence"/>
</dbReference>
<dbReference type="OrthoDB" id="196650at2759"/>
<feature type="transmembrane region" description="Helical" evidence="6">
    <location>
        <begin position="24"/>
        <end position="49"/>
    </location>
</feature>
<feature type="transmembrane region" description="Helical" evidence="6">
    <location>
        <begin position="227"/>
        <end position="260"/>
    </location>
</feature>
<comment type="subcellular location">
    <subcellularLocation>
        <location evidence="1">Membrane</location>
        <topology evidence="1">Multi-pass membrane protein</topology>
    </subcellularLocation>
</comment>
<proteinExistence type="predicted"/>
<evidence type="ECO:0000256" key="5">
    <source>
        <dbReference type="ARBA" id="ARBA00023136"/>
    </source>
</evidence>
<protein>
    <recommendedName>
        <fullName evidence="9">Major facilitator superfamily (MFS) profile domain-containing protein</fullName>
    </recommendedName>
</protein>
<dbReference type="Pfam" id="PF07690">
    <property type="entry name" value="MFS_1"/>
    <property type="match status" value="1"/>
</dbReference>
<dbReference type="EMBL" id="BRXZ01001464">
    <property type="protein sequence ID" value="GMH71835.1"/>
    <property type="molecule type" value="Genomic_DNA"/>
</dbReference>
<evidence type="ECO:0000256" key="6">
    <source>
        <dbReference type="SAM" id="Phobius"/>
    </source>
</evidence>
<keyword evidence="5 6" id="KW-0472">Membrane</keyword>
<organism evidence="7 8">
    <name type="scientific">Triparma retinervis</name>
    <dbReference type="NCBI Taxonomy" id="2557542"/>
    <lineage>
        <taxon>Eukaryota</taxon>
        <taxon>Sar</taxon>
        <taxon>Stramenopiles</taxon>
        <taxon>Ochrophyta</taxon>
        <taxon>Bolidophyceae</taxon>
        <taxon>Parmales</taxon>
        <taxon>Triparmaceae</taxon>
        <taxon>Triparma</taxon>
    </lineage>
</organism>
<sequence length="319" mass="34805">MVSNLVQILLIYPPGVGFVGADGFYTMLIICRAIAGVSDGVLVMTFASLTDICDGDAAKLPIYYGKVGLVFGLAFTLGPLTAATLYGKFKSIDYVLYLSTAGATLACVMCFALPETLPAAKRRVFRPKFYSSGKFWLGLTPFDQLVYLTSSPLLMAYILPYFLHEISTAVYMSWILYFEWRFSWDITQVGIYISVVGIVVGAFQGLLLRPFTSKLKAWYPSNFEGMLIIWPAFVSAVHFALVGTASSGWMMFPLLVLTGIGSFMNPVMRGVVCRTQPPSEVGRVNAIFSTVGVLSTVGGNVVYPRLLKASEEGRAAEGR</sequence>